<name>A0ABQ4FZ77_9ACTN</name>
<keyword evidence="3" id="KW-1185">Reference proteome</keyword>
<dbReference type="InterPro" id="IPR001919">
    <property type="entry name" value="CBD2"/>
</dbReference>
<protein>
    <recommendedName>
        <fullName evidence="1">CBM2 domain-containing protein</fullName>
    </recommendedName>
</protein>
<dbReference type="Pfam" id="PF00553">
    <property type="entry name" value="CBM_2"/>
    <property type="match status" value="1"/>
</dbReference>
<dbReference type="InterPro" id="IPR008965">
    <property type="entry name" value="CBM2/CBM3_carb-bd_dom_sf"/>
</dbReference>
<evidence type="ECO:0000313" key="3">
    <source>
        <dbReference type="Proteomes" id="UP000603904"/>
    </source>
</evidence>
<reference evidence="2 3" key="1">
    <citation type="submission" date="2021-01" db="EMBL/GenBank/DDBJ databases">
        <title>Whole genome shotgun sequence of Microbispora corallina NBRC 16416.</title>
        <authorList>
            <person name="Komaki H."/>
            <person name="Tamura T."/>
        </authorList>
    </citation>
    <scope>NUCLEOTIDE SEQUENCE [LARGE SCALE GENOMIC DNA]</scope>
    <source>
        <strain evidence="2 3">NBRC 16416</strain>
    </source>
</reference>
<dbReference type="Proteomes" id="UP000603904">
    <property type="component" value="Unassembled WGS sequence"/>
</dbReference>
<dbReference type="InterPro" id="IPR012291">
    <property type="entry name" value="CBM2_carb-bd_dom_sf"/>
</dbReference>
<dbReference type="EMBL" id="BOOC01000012">
    <property type="protein sequence ID" value="GIH40112.1"/>
    <property type="molecule type" value="Genomic_DNA"/>
</dbReference>
<dbReference type="SUPFAM" id="SSF49384">
    <property type="entry name" value="Carbohydrate-binding domain"/>
    <property type="match status" value="1"/>
</dbReference>
<evidence type="ECO:0000259" key="1">
    <source>
        <dbReference type="PROSITE" id="PS51173"/>
    </source>
</evidence>
<evidence type="ECO:0000313" key="2">
    <source>
        <dbReference type="EMBL" id="GIH40112.1"/>
    </source>
</evidence>
<organism evidence="2 3">
    <name type="scientific">Microbispora corallina</name>
    <dbReference type="NCBI Taxonomy" id="83302"/>
    <lineage>
        <taxon>Bacteria</taxon>
        <taxon>Bacillati</taxon>
        <taxon>Actinomycetota</taxon>
        <taxon>Actinomycetes</taxon>
        <taxon>Streptosporangiales</taxon>
        <taxon>Streptosporangiaceae</taxon>
        <taxon>Microbispora</taxon>
    </lineage>
</organism>
<accession>A0ABQ4FZ77</accession>
<dbReference type="Gene3D" id="2.60.40.290">
    <property type="match status" value="1"/>
</dbReference>
<gene>
    <name evidence="2" type="ORF">Mco01_31120</name>
</gene>
<proteinExistence type="predicted"/>
<dbReference type="SMART" id="SM00637">
    <property type="entry name" value="CBD_II"/>
    <property type="match status" value="1"/>
</dbReference>
<feature type="domain" description="CBM2" evidence="1">
    <location>
        <begin position="101"/>
        <end position="209"/>
    </location>
</feature>
<comment type="caution">
    <text evidence="2">The sequence shown here is derived from an EMBL/GenBank/DDBJ whole genome shotgun (WGS) entry which is preliminary data.</text>
</comment>
<dbReference type="PROSITE" id="PS51173">
    <property type="entry name" value="CBM2"/>
    <property type="match status" value="1"/>
</dbReference>
<sequence length="209" mass="22283">MMIEARLRWAAATDPDGIACYYVYEALPNGQSTLRATFQPAVTEGTVYLPWPSYSVRYEDHSLYVVAVDSRGMSGARSGSVTVRVYNDVVNPNSPPPSSPPPPPPLACHVTYGSSTWNGGMSTWIEIANTGTTAISGWHLTFTFPSGGQHVTTGWSAQWTQNGAQVMASNMSWNADIAPHRSVSVGFNGSNTGTNPAPAAFYVNGTACT</sequence>